<evidence type="ECO:0000313" key="2">
    <source>
        <dbReference type="EMBL" id="NBI06275.1"/>
    </source>
</evidence>
<comment type="caution">
    <text evidence="2">The sequence shown here is derived from an EMBL/GenBank/DDBJ whole genome shotgun (WGS) entry which is preliminary data.</text>
</comment>
<evidence type="ECO:0000313" key="3">
    <source>
        <dbReference type="Proteomes" id="UP000467132"/>
    </source>
</evidence>
<dbReference type="AlphaFoldDB" id="A0A845QUS8"/>
<keyword evidence="1" id="KW-0812">Transmembrane</keyword>
<organism evidence="2 3">
    <name type="scientific">Senegalia massiliensis</name>
    <dbReference type="NCBI Taxonomy" id="1720316"/>
    <lineage>
        <taxon>Bacteria</taxon>
        <taxon>Bacillati</taxon>
        <taxon>Bacillota</taxon>
        <taxon>Clostridia</taxon>
        <taxon>Eubacteriales</taxon>
        <taxon>Clostridiaceae</taxon>
        <taxon>Senegalia</taxon>
    </lineage>
</organism>
<keyword evidence="3" id="KW-1185">Reference proteome</keyword>
<keyword evidence="1" id="KW-0472">Membrane</keyword>
<evidence type="ECO:0000256" key="1">
    <source>
        <dbReference type="SAM" id="Phobius"/>
    </source>
</evidence>
<dbReference type="EMBL" id="QXXA01000005">
    <property type="protein sequence ID" value="NBI06275.1"/>
    <property type="molecule type" value="Genomic_DNA"/>
</dbReference>
<name>A0A845QUS8_9CLOT</name>
<sequence>MKKIYIIDLIMLILNIISFIGFTYFVGNMSATALIIYSLFLTIQIFINIRLKILMKYTPDFSASWKEYLYIFLLYLAKIQFLLLLISNLSWLNWSVLHFGFLSLFMLDYSYISSDKLIYSLNKIINIKDIKYIEIRDNLFSTIYINAYLKSQKKIKFKLSKEEFNYLEENIN</sequence>
<feature type="transmembrane region" description="Helical" evidence="1">
    <location>
        <begin position="31"/>
        <end position="47"/>
    </location>
</feature>
<gene>
    <name evidence="2" type="ORF">D3Z33_05295</name>
</gene>
<dbReference type="Proteomes" id="UP000467132">
    <property type="component" value="Unassembled WGS sequence"/>
</dbReference>
<keyword evidence="1" id="KW-1133">Transmembrane helix</keyword>
<reference evidence="2 3" key="1">
    <citation type="submission" date="2018-08" db="EMBL/GenBank/DDBJ databases">
        <title>Murine metabolic-syndrome-specific gut microbial biobank.</title>
        <authorList>
            <person name="Liu C."/>
        </authorList>
    </citation>
    <scope>NUCLEOTIDE SEQUENCE [LARGE SCALE GENOMIC DNA]</scope>
    <source>
        <strain evidence="2 3">583</strain>
    </source>
</reference>
<accession>A0A845QUS8</accession>
<feature type="transmembrane region" description="Helical" evidence="1">
    <location>
        <begin position="68"/>
        <end position="86"/>
    </location>
</feature>
<dbReference type="RefSeq" id="WP_160196749.1">
    <property type="nucleotide sequence ID" value="NZ_QXXA01000005.1"/>
</dbReference>
<feature type="transmembrane region" description="Helical" evidence="1">
    <location>
        <begin position="92"/>
        <end position="112"/>
    </location>
</feature>
<protein>
    <submittedName>
        <fullName evidence="2">Uncharacterized protein</fullName>
    </submittedName>
</protein>
<feature type="transmembrane region" description="Helical" evidence="1">
    <location>
        <begin position="5"/>
        <end position="25"/>
    </location>
</feature>
<proteinExistence type="predicted"/>